<proteinExistence type="predicted"/>
<evidence type="ECO:0000313" key="1">
    <source>
        <dbReference type="EMBL" id="KAK3724385.1"/>
    </source>
</evidence>
<comment type="caution">
    <text evidence="1">The sequence shown here is derived from an EMBL/GenBank/DDBJ whole genome shotgun (WGS) entry which is preliminary data.</text>
</comment>
<gene>
    <name evidence="1" type="primary">gap1_1</name>
    <name evidence="1" type="ORF">LTR37_001009</name>
</gene>
<dbReference type="EMBL" id="JAUTXU010000005">
    <property type="protein sequence ID" value="KAK3724385.1"/>
    <property type="molecule type" value="Genomic_DNA"/>
</dbReference>
<evidence type="ECO:0000313" key="2">
    <source>
        <dbReference type="Proteomes" id="UP001281147"/>
    </source>
</evidence>
<protein>
    <submittedName>
        <fullName evidence="1">RasGAP protein</fullName>
    </submittedName>
</protein>
<name>A0ACC3NY55_9PEZI</name>
<keyword evidence="2" id="KW-1185">Reference proteome</keyword>
<organism evidence="1 2">
    <name type="scientific">Vermiconidia calcicola</name>
    <dbReference type="NCBI Taxonomy" id="1690605"/>
    <lineage>
        <taxon>Eukaryota</taxon>
        <taxon>Fungi</taxon>
        <taxon>Dikarya</taxon>
        <taxon>Ascomycota</taxon>
        <taxon>Pezizomycotina</taxon>
        <taxon>Dothideomycetes</taxon>
        <taxon>Dothideomycetidae</taxon>
        <taxon>Mycosphaerellales</taxon>
        <taxon>Extremaceae</taxon>
        <taxon>Vermiconidia</taxon>
    </lineage>
</organism>
<reference evidence="1" key="1">
    <citation type="submission" date="2023-07" db="EMBL/GenBank/DDBJ databases">
        <title>Black Yeasts Isolated from many extreme environments.</title>
        <authorList>
            <person name="Coleine C."/>
            <person name="Stajich J.E."/>
            <person name="Selbmann L."/>
        </authorList>
    </citation>
    <scope>NUCLEOTIDE SEQUENCE</scope>
    <source>
        <strain evidence="1">CCFEE 5714</strain>
    </source>
</reference>
<accession>A0ACC3NY55</accession>
<dbReference type="Proteomes" id="UP001281147">
    <property type="component" value="Unassembled WGS sequence"/>
</dbReference>
<sequence length="781" mass="89739">MATTLLHTPSRASTSSGSSYVPITRQNTMSSQDGSRSMRASKRYSVTALYLSMNANQRDMEIEDDLARAQKALRDLKARISSQSKKNFVLEKDVRYLDSRIALLVQNRMALEEQNEVASHLEDATDLSEGSFPNDEKTQKYGNLLFLLQSEPRHIAHLCRLVTMAEIDQLLQTVMFTIYGNQYESREEHLLLTMFQSVLTWQFDNTPDYSSLLRANTPVSRMMTTYTRRGPGQAYLKSVLATRINSLIEIKDLDLEINPLKVYETMIEKIEAGGKDLPEGLQKGITGEQAAANESVQRIIEPRIEMLIEIANSFLDTIIDGLDETPYGIRWICKQIRSLTRRKYPDAQEQTVCTLIGGFFFLRFINPAIVTPRSYMLIDQTPSENPKRTLTYVAKMLQNLANKPSYAKEPYMLKLQPFIQQNKERINKFMLDLCEVQDFYETLEMDNYVALSKKDLELSITLNEVYSTHSLLEKHSKELVKDESSHLSQLLNDLGFAPAQLPRKDNRVINLPLYSKWETPLDDFTNALDITQEEVYFMEAKSTFVMIMRSLPGNSMVTRRPLRLDRVAEAAATTKNDSVMVRKGIRAMELLNQLQELGIVDKDDSYALLRDEVEQELVHLGSLKEKVLAETEKLDEVYRTIRDHNTYLVGQLETYKSYLHNVRGQSEGTNKRGQSSKVLGPYKFSHQDLEKQGVIQKSNVPENRRANIYFNITSPSPGTFVISLHYKGRNRGLLELDLKLDDLLEMQKENQEDLDLEYVQFNVTKVLQLLNKRFARSKRGW</sequence>